<dbReference type="CDD" id="cd08966">
    <property type="entry name" value="EcFpg-like_N"/>
    <property type="match status" value="1"/>
</dbReference>
<dbReference type="SMART" id="SM01232">
    <property type="entry name" value="H2TH"/>
    <property type="match status" value="1"/>
</dbReference>
<keyword evidence="9 15" id="KW-0238">DNA-binding</keyword>
<feature type="domain" description="FPG-type" evidence="16">
    <location>
        <begin position="241"/>
        <end position="275"/>
    </location>
</feature>
<protein>
    <recommendedName>
        <fullName evidence="15">Formamidopyrimidine-DNA glycosylase</fullName>
        <shortName evidence="15">Fapy-DNA glycosylase</shortName>
        <ecNumber evidence="15">3.2.2.23</ecNumber>
    </recommendedName>
    <alternativeName>
        <fullName evidence="15">DNA-(apurinic or apyrimidinic site) lyase MutM</fullName>
        <shortName evidence="15">AP lyase MutM</shortName>
        <ecNumber evidence="15">4.2.99.18</ecNumber>
    </alternativeName>
</protein>
<evidence type="ECO:0000256" key="10">
    <source>
        <dbReference type="ARBA" id="ARBA00023204"/>
    </source>
</evidence>
<comment type="catalytic activity">
    <reaction evidence="14 15">
        <text>2'-deoxyribonucleotide-(2'-deoxyribose 5'-phosphate)-2'-deoxyribonucleotide-DNA = a 3'-end 2'-deoxyribonucleotide-(2,3-dehydro-2,3-deoxyribose 5'-phosphate)-DNA + a 5'-end 5'-phospho-2'-deoxyribonucleoside-DNA + H(+)</text>
        <dbReference type="Rhea" id="RHEA:66592"/>
        <dbReference type="Rhea" id="RHEA-COMP:13180"/>
        <dbReference type="Rhea" id="RHEA-COMP:16897"/>
        <dbReference type="Rhea" id="RHEA-COMP:17067"/>
        <dbReference type="ChEBI" id="CHEBI:15378"/>
        <dbReference type="ChEBI" id="CHEBI:136412"/>
        <dbReference type="ChEBI" id="CHEBI:157695"/>
        <dbReference type="ChEBI" id="CHEBI:167181"/>
        <dbReference type="EC" id="4.2.99.18"/>
    </reaction>
</comment>
<evidence type="ECO:0000256" key="4">
    <source>
        <dbReference type="ARBA" id="ARBA00022723"/>
    </source>
</evidence>
<dbReference type="EC" id="4.2.99.18" evidence="15"/>
<dbReference type="NCBIfam" id="TIGR00577">
    <property type="entry name" value="fpg"/>
    <property type="match status" value="1"/>
</dbReference>
<name>M1M7W3_9PROT</name>
<feature type="active site" description="Schiff-base intermediate with DNA" evidence="15">
    <location>
        <position position="2"/>
    </location>
</feature>
<dbReference type="InterPro" id="IPR012319">
    <property type="entry name" value="FPG_cat"/>
</dbReference>
<evidence type="ECO:0000256" key="1">
    <source>
        <dbReference type="ARBA" id="ARBA00001668"/>
    </source>
</evidence>
<keyword evidence="5 15" id="KW-0227">DNA damage</keyword>
<comment type="cofactor">
    <cofactor evidence="15">
        <name>Zn(2+)</name>
        <dbReference type="ChEBI" id="CHEBI:29105"/>
    </cofactor>
    <text evidence="15">Binds 1 zinc ion per subunit.</text>
</comment>
<dbReference type="SMART" id="SM00898">
    <property type="entry name" value="Fapy_DNA_glyco"/>
    <property type="match status" value="1"/>
</dbReference>
<evidence type="ECO:0000259" key="16">
    <source>
        <dbReference type="PROSITE" id="PS51066"/>
    </source>
</evidence>
<dbReference type="InterPro" id="IPR015887">
    <property type="entry name" value="DNA_glyclase_Znf_dom_DNA_BS"/>
</dbReference>
<dbReference type="InterPro" id="IPR015886">
    <property type="entry name" value="H2TH_FPG"/>
</dbReference>
<dbReference type="GO" id="GO:0003684">
    <property type="term" value="F:damaged DNA binding"/>
    <property type="evidence" value="ECO:0007669"/>
    <property type="project" value="InterPro"/>
</dbReference>
<reference evidence="18 19" key="1">
    <citation type="journal article" date="2013" name="Genome Biol. Evol.">
        <title>Genome evolution and phylogenomic analysis of candidatus kinetoplastibacterium, the betaproteobacterial endosymbionts of strigomonas and angomonas.</title>
        <authorList>
            <person name="Alves J.M."/>
            <person name="Serrano M.G."/>
            <person name="Maia da Silva F."/>
            <person name="Voegtly L.J."/>
            <person name="Matveyev A.V."/>
            <person name="Teixeira M.M."/>
            <person name="Camargo E.P."/>
            <person name="Buck G.A."/>
        </authorList>
    </citation>
    <scope>NUCLEOTIDE SEQUENCE [LARGE SCALE GENOMIC DNA]</scope>
    <source>
        <strain evidence="18 19">TCC290E</strain>
    </source>
</reference>
<evidence type="ECO:0000256" key="15">
    <source>
        <dbReference type="HAMAP-Rule" id="MF_00103"/>
    </source>
</evidence>
<dbReference type="Gene3D" id="1.10.8.50">
    <property type="match status" value="1"/>
</dbReference>
<dbReference type="Gene3D" id="3.20.190.10">
    <property type="entry name" value="MutM-like, N-terminal"/>
    <property type="match status" value="1"/>
</dbReference>
<evidence type="ECO:0000313" key="19">
    <source>
        <dbReference type="Proteomes" id="UP000011541"/>
    </source>
</evidence>
<dbReference type="GO" id="GO:0034039">
    <property type="term" value="F:8-oxo-7,8-dihydroguanine DNA N-glycosylase activity"/>
    <property type="evidence" value="ECO:0007669"/>
    <property type="project" value="TreeGrafter"/>
</dbReference>
<dbReference type="GO" id="GO:0008270">
    <property type="term" value="F:zinc ion binding"/>
    <property type="evidence" value="ECO:0007669"/>
    <property type="project" value="UniProtKB-UniRule"/>
</dbReference>
<evidence type="ECO:0000256" key="14">
    <source>
        <dbReference type="ARBA" id="ARBA00044632"/>
    </source>
</evidence>
<dbReference type="HAMAP" id="MF_00103">
    <property type="entry name" value="Fapy_DNA_glycosyl"/>
    <property type="match status" value="1"/>
</dbReference>
<keyword evidence="12 15" id="KW-0511">Multifunctional enzyme</keyword>
<evidence type="ECO:0000256" key="11">
    <source>
        <dbReference type="ARBA" id="ARBA00023239"/>
    </source>
</evidence>
<keyword evidence="13 15" id="KW-0326">Glycosidase</keyword>
<dbReference type="SUPFAM" id="SSF46946">
    <property type="entry name" value="S13-like H2TH domain"/>
    <property type="match status" value="1"/>
</dbReference>
<dbReference type="InterPro" id="IPR020629">
    <property type="entry name" value="FPG_Glyclase"/>
</dbReference>
<dbReference type="Pfam" id="PF01149">
    <property type="entry name" value="Fapy_DNA_glyco"/>
    <property type="match status" value="1"/>
</dbReference>
<comment type="subunit">
    <text evidence="3 15">Monomer.</text>
</comment>
<dbReference type="PANTHER" id="PTHR22993">
    <property type="entry name" value="FORMAMIDOPYRIMIDINE-DNA GLYCOSYLASE"/>
    <property type="match status" value="1"/>
</dbReference>
<dbReference type="STRING" id="1208920.CONE_0308"/>
<dbReference type="InterPro" id="IPR035937">
    <property type="entry name" value="FPG_N"/>
</dbReference>
<comment type="catalytic activity">
    <reaction evidence="1 15">
        <text>Hydrolysis of DNA containing ring-opened 7-methylguanine residues, releasing 2,6-diamino-4-hydroxy-5-(N-methyl)formamidopyrimidine.</text>
        <dbReference type="EC" id="3.2.2.23"/>
    </reaction>
</comment>
<dbReference type="InterPro" id="IPR010979">
    <property type="entry name" value="Ribosomal_uS13-like_H2TH"/>
</dbReference>
<keyword evidence="8 15" id="KW-0862">Zinc</keyword>
<keyword evidence="19" id="KW-1185">Reference proteome</keyword>
<dbReference type="SUPFAM" id="SSF57716">
    <property type="entry name" value="Glucocorticoid receptor-like (DNA-binding domain)"/>
    <property type="match status" value="1"/>
</dbReference>
<evidence type="ECO:0000256" key="8">
    <source>
        <dbReference type="ARBA" id="ARBA00022833"/>
    </source>
</evidence>
<feature type="binding site" evidence="15">
    <location>
        <position position="109"/>
    </location>
    <ligand>
        <name>DNA</name>
        <dbReference type="ChEBI" id="CHEBI:16991"/>
    </ligand>
</feature>
<proteinExistence type="inferred from homology"/>
<dbReference type="AlphaFoldDB" id="M1M7W3"/>
<evidence type="ECO:0000259" key="17">
    <source>
        <dbReference type="PROSITE" id="PS51068"/>
    </source>
</evidence>
<feature type="binding site" evidence="15">
    <location>
        <position position="155"/>
    </location>
    <ligand>
        <name>DNA</name>
        <dbReference type="ChEBI" id="CHEBI:16991"/>
    </ligand>
</feature>
<dbReference type="PROSITE" id="PS51066">
    <property type="entry name" value="ZF_FPG_2"/>
    <property type="match status" value="1"/>
</dbReference>
<feature type="binding site" evidence="15">
    <location>
        <position position="90"/>
    </location>
    <ligand>
        <name>DNA</name>
        <dbReference type="ChEBI" id="CHEBI:16991"/>
    </ligand>
</feature>
<dbReference type="PANTHER" id="PTHR22993:SF9">
    <property type="entry name" value="FORMAMIDOPYRIMIDINE-DNA GLYCOSYLASE"/>
    <property type="match status" value="1"/>
</dbReference>
<evidence type="ECO:0000256" key="6">
    <source>
        <dbReference type="ARBA" id="ARBA00022771"/>
    </source>
</evidence>
<dbReference type="GO" id="GO:0006284">
    <property type="term" value="P:base-excision repair"/>
    <property type="evidence" value="ECO:0007669"/>
    <property type="project" value="InterPro"/>
</dbReference>
<dbReference type="PROSITE" id="PS51068">
    <property type="entry name" value="FPG_CAT"/>
    <property type="match status" value="1"/>
</dbReference>
<feature type="active site" description="Proton donor" evidence="15">
    <location>
        <position position="3"/>
    </location>
</feature>
<dbReference type="KEGG" id="kon:CONE_0308"/>
<evidence type="ECO:0000256" key="2">
    <source>
        <dbReference type="ARBA" id="ARBA00009409"/>
    </source>
</evidence>
<evidence type="ECO:0000256" key="7">
    <source>
        <dbReference type="ARBA" id="ARBA00022801"/>
    </source>
</evidence>
<dbReference type="OrthoDB" id="9800855at2"/>
<dbReference type="PROSITE" id="PS01242">
    <property type="entry name" value="ZF_FPG_1"/>
    <property type="match status" value="1"/>
</dbReference>
<gene>
    <name evidence="15" type="primary">mutM</name>
    <name evidence="15" type="synonym">fpg</name>
    <name evidence="18" type="ORF">CONE_0308</name>
</gene>
<dbReference type="InterPro" id="IPR010663">
    <property type="entry name" value="Znf_FPG/IleRS"/>
</dbReference>
<dbReference type="Proteomes" id="UP000011541">
    <property type="component" value="Chromosome"/>
</dbReference>
<keyword evidence="10 15" id="KW-0234">DNA repair</keyword>
<feature type="active site" description="Proton donor; for beta-elimination activity" evidence="15">
    <location>
        <position position="58"/>
    </location>
</feature>
<evidence type="ECO:0000313" key="18">
    <source>
        <dbReference type="EMBL" id="AGF48120.1"/>
    </source>
</evidence>
<evidence type="ECO:0000256" key="5">
    <source>
        <dbReference type="ARBA" id="ARBA00022763"/>
    </source>
</evidence>
<dbReference type="Pfam" id="PF06831">
    <property type="entry name" value="H2TH"/>
    <property type="match status" value="1"/>
</dbReference>
<feature type="active site" description="Proton donor; for delta-elimination activity" evidence="15">
    <location>
        <position position="265"/>
    </location>
</feature>
<comment type="similarity">
    <text evidence="2 15">Belongs to the FPG family.</text>
</comment>
<dbReference type="Pfam" id="PF06827">
    <property type="entry name" value="zf-FPG_IleRS"/>
    <property type="match status" value="1"/>
</dbReference>
<keyword evidence="11 15" id="KW-0456">Lyase</keyword>
<accession>M1M7W3</accession>
<dbReference type="EC" id="3.2.2.23" evidence="15"/>
<dbReference type="GO" id="GO:0140078">
    <property type="term" value="F:class I DNA-(apurinic or apyrimidinic site) endonuclease activity"/>
    <property type="evidence" value="ECO:0007669"/>
    <property type="project" value="UniProtKB-EC"/>
</dbReference>
<evidence type="ECO:0000256" key="3">
    <source>
        <dbReference type="ARBA" id="ARBA00011245"/>
    </source>
</evidence>
<dbReference type="PATRIC" id="fig|1208920.3.peg.91"/>
<organism evidence="18 19">
    <name type="scientific">Candidatus Kinetoplastidibacterium stringomonadis TCC290E</name>
    <dbReference type="NCBI Taxonomy" id="1208920"/>
    <lineage>
        <taxon>Bacteria</taxon>
        <taxon>Pseudomonadati</taxon>
        <taxon>Pseudomonadota</taxon>
        <taxon>Betaproteobacteria</taxon>
        <taxon>Candidatus Kinetoplastidibacterium</taxon>
    </lineage>
</organism>
<dbReference type="NCBIfam" id="NF002211">
    <property type="entry name" value="PRK01103.1"/>
    <property type="match status" value="1"/>
</dbReference>
<dbReference type="FunFam" id="1.10.8.50:FF:000003">
    <property type="entry name" value="Formamidopyrimidine-DNA glycosylase"/>
    <property type="match status" value="1"/>
</dbReference>
<evidence type="ECO:0000256" key="9">
    <source>
        <dbReference type="ARBA" id="ARBA00023125"/>
    </source>
</evidence>
<feature type="domain" description="Formamidopyrimidine-DNA glycosylase catalytic" evidence="17">
    <location>
        <begin position="2"/>
        <end position="112"/>
    </location>
</feature>
<dbReference type="HOGENOM" id="CLU_038423_1_1_4"/>
<keyword evidence="6 15" id="KW-0863">Zinc-finger</keyword>
<dbReference type="eggNOG" id="COG0266">
    <property type="taxonomic scope" value="Bacteria"/>
</dbReference>
<sequence length="280" mass="32215">MPELPEIELLKREIDPRVKNRTVLEFKVRNYKLRWPVPEYLPKIITNKNILKCSRRGKYLLFHFEHGVQIIHLGMSGSIRFIKDEPPGKHDHLEWVFNESIILRMNDPRRFGAVLWHDLKNDGQLHENKIFKNLGLEPFSLELTDEYLYKKLSNKKKSIKQIILDGHIIVGVGNIYSSESLFKSRLNPLIPASELSMKDCAKMITSIRETLNDSIGSGGSTIKNYVSTNGESGNYIKNHASVYGRDGLPCTLCNSKIIKIKQNGRSTYYCPNCQDVNKKK</sequence>
<dbReference type="EMBL" id="CP003805">
    <property type="protein sequence ID" value="AGF48120.1"/>
    <property type="molecule type" value="Genomic_DNA"/>
</dbReference>
<evidence type="ECO:0000256" key="12">
    <source>
        <dbReference type="ARBA" id="ARBA00023268"/>
    </source>
</evidence>
<evidence type="ECO:0000256" key="13">
    <source>
        <dbReference type="ARBA" id="ARBA00023295"/>
    </source>
</evidence>
<dbReference type="SUPFAM" id="SSF81624">
    <property type="entry name" value="N-terminal domain of MutM-like DNA repair proteins"/>
    <property type="match status" value="1"/>
</dbReference>
<keyword evidence="7 15" id="KW-0378">Hydrolase</keyword>
<comment type="function">
    <text evidence="15">Involved in base excision repair of DNA damaged by oxidation or by mutagenic agents. Acts as DNA glycosylase that recognizes and removes damaged bases. Has a preference for oxidized purines, such as 7,8-dihydro-8-oxoguanine (8-oxoG). Has AP (apurinic/apyrimidinic) lyase activity and introduces nicks in the DNA strand. Cleaves the DNA backbone by beta-delta elimination to generate a single-strand break at the site of the removed base with both 3'- and 5'-phosphates.</text>
</comment>
<dbReference type="RefSeq" id="WP_015396808.1">
    <property type="nucleotide sequence ID" value="NC_020299.1"/>
</dbReference>
<dbReference type="InterPro" id="IPR000214">
    <property type="entry name" value="Znf_DNA_glyclase/AP_lyase"/>
</dbReference>
<keyword evidence="4 15" id="KW-0479">Metal-binding</keyword>